<evidence type="ECO:0000313" key="3">
    <source>
        <dbReference type="Proteomes" id="UP000799324"/>
    </source>
</evidence>
<protein>
    <submittedName>
        <fullName evidence="2">Uncharacterized protein</fullName>
    </submittedName>
</protein>
<feature type="transmembrane region" description="Helical" evidence="1">
    <location>
        <begin position="135"/>
        <end position="156"/>
    </location>
</feature>
<reference evidence="2" key="1">
    <citation type="journal article" date="2020" name="Stud. Mycol.">
        <title>101 Dothideomycetes genomes: a test case for predicting lifestyles and emergence of pathogens.</title>
        <authorList>
            <person name="Haridas S."/>
            <person name="Albert R."/>
            <person name="Binder M."/>
            <person name="Bloem J."/>
            <person name="Labutti K."/>
            <person name="Salamov A."/>
            <person name="Andreopoulos B."/>
            <person name="Baker S."/>
            <person name="Barry K."/>
            <person name="Bills G."/>
            <person name="Bluhm B."/>
            <person name="Cannon C."/>
            <person name="Castanera R."/>
            <person name="Culley D."/>
            <person name="Daum C."/>
            <person name="Ezra D."/>
            <person name="Gonzalez J."/>
            <person name="Henrissat B."/>
            <person name="Kuo A."/>
            <person name="Liang C."/>
            <person name="Lipzen A."/>
            <person name="Lutzoni F."/>
            <person name="Magnuson J."/>
            <person name="Mondo S."/>
            <person name="Nolan M."/>
            <person name="Ohm R."/>
            <person name="Pangilinan J."/>
            <person name="Park H.-J."/>
            <person name="Ramirez L."/>
            <person name="Alfaro M."/>
            <person name="Sun H."/>
            <person name="Tritt A."/>
            <person name="Yoshinaga Y."/>
            <person name="Zwiers L.-H."/>
            <person name="Turgeon B."/>
            <person name="Goodwin S."/>
            <person name="Spatafora J."/>
            <person name="Crous P."/>
            <person name="Grigoriev I."/>
        </authorList>
    </citation>
    <scope>NUCLEOTIDE SEQUENCE</scope>
    <source>
        <strain evidence="2">CBS 122681</strain>
    </source>
</reference>
<sequence>MPRSRLPRLPTGITALQLCLRIVTLLSALGCFETTVYIAVTFSRTNPLLYVALFWVVALDNAEILALTAHPGDGIKRLGLWGIMIMEGLGLVLFLISFFVAFMGQFGESFGKTEGAGVGRLLLYGNEPGAKYMGVQWFLVFAIMFLHVVMMVVCCVDRWRATPRDRLRN</sequence>
<evidence type="ECO:0000313" key="2">
    <source>
        <dbReference type="EMBL" id="KAF2659327.1"/>
    </source>
</evidence>
<feature type="transmembrane region" description="Helical" evidence="1">
    <location>
        <begin position="20"/>
        <end position="42"/>
    </location>
</feature>
<keyword evidence="1" id="KW-0812">Transmembrane</keyword>
<name>A0A6A6TJC3_9PLEO</name>
<evidence type="ECO:0000256" key="1">
    <source>
        <dbReference type="SAM" id="Phobius"/>
    </source>
</evidence>
<feature type="transmembrane region" description="Helical" evidence="1">
    <location>
        <begin position="78"/>
        <end position="102"/>
    </location>
</feature>
<keyword evidence="1" id="KW-0472">Membrane</keyword>
<accession>A0A6A6TJC3</accession>
<gene>
    <name evidence="2" type="ORF">K491DRAFT_207089</name>
</gene>
<proteinExistence type="predicted"/>
<dbReference type="Proteomes" id="UP000799324">
    <property type="component" value="Unassembled WGS sequence"/>
</dbReference>
<keyword evidence="1" id="KW-1133">Transmembrane helix</keyword>
<dbReference type="OrthoDB" id="3796791at2759"/>
<feature type="transmembrane region" description="Helical" evidence="1">
    <location>
        <begin position="48"/>
        <end position="66"/>
    </location>
</feature>
<keyword evidence="3" id="KW-1185">Reference proteome</keyword>
<dbReference type="EMBL" id="MU004308">
    <property type="protein sequence ID" value="KAF2659327.1"/>
    <property type="molecule type" value="Genomic_DNA"/>
</dbReference>
<dbReference type="AlphaFoldDB" id="A0A6A6TJC3"/>
<organism evidence="2 3">
    <name type="scientific">Lophiostoma macrostomum CBS 122681</name>
    <dbReference type="NCBI Taxonomy" id="1314788"/>
    <lineage>
        <taxon>Eukaryota</taxon>
        <taxon>Fungi</taxon>
        <taxon>Dikarya</taxon>
        <taxon>Ascomycota</taxon>
        <taxon>Pezizomycotina</taxon>
        <taxon>Dothideomycetes</taxon>
        <taxon>Pleosporomycetidae</taxon>
        <taxon>Pleosporales</taxon>
        <taxon>Lophiostomataceae</taxon>
        <taxon>Lophiostoma</taxon>
    </lineage>
</organism>